<feature type="transmembrane region" description="Helical" evidence="1">
    <location>
        <begin position="65"/>
        <end position="87"/>
    </location>
</feature>
<protein>
    <recommendedName>
        <fullName evidence="4">Rod shape-determining protein MreD</fullName>
    </recommendedName>
</protein>
<dbReference type="InterPro" id="IPR046487">
    <property type="entry name" value="DUF6580"/>
</dbReference>
<dbReference type="EMBL" id="PFQK01000022">
    <property type="protein sequence ID" value="PJC82147.1"/>
    <property type="molecule type" value="Genomic_DNA"/>
</dbReference>
<dbReference type="Pfam" id="PF20221">
    <property type="entry name" value="DUF6580"/>
    <property type="match status" value="1"/>
</dbReference>
<organism evidence="2 3">
    <name type="scientific">Candidatus Roizmanbacteria bacterium CG_4_8_14_3_um_filter_36_10</name>
    <dbReference type="NCBI Taxonomy" id="1974834"/>
    <lineage>
        <taxon>Bacteria</taxon>
        <taxon>Candidatus Roizmaniibacteriota</taxon>
    </lineage>
</organism>
<dbReference type="Proteomes" id="UP000229370">
    <property type="component" value="Unassembled WGS sequence"/>
</dbReference>
<dbReference type="AlphaFoldDB" id="A0A2M8GNL1"/>
<evidence type="ECO:0000313" key="3">
    <source>
        <dbReference type="Proteomes" id="UP000229370"/>
    </source>
</evidence>
<comment type="caution">
    <text evidence="2">The sequence shown here is derived from an EMBL/GenBank/DDBJ whole genome shotgun (WGS) entry which is preliminary data.</text>
</comment>
<keyword evidence="1" id="KW-0812">Transmembrane</keyword>
<name>A0A2M8GNL1_9BACT</name>
<gene>
    <name evidence="2" type="ORF">CO007_00935</name>
</gene>
<sequence length="178" mass="20573">MKKEKMLNKPNLIFFMIIVLAAVARIIPHPPNFTPIGGLALFSGAHFKNNKAYLIPLGAMLLSDLFLGFHSTMIYVYFSFFMIILLGKLLRDRLNIIRLGVISLTASVIFFMITNFGVWFTFDFYSKDVRGLTNCFLMAVPFFRNTILGDLFYSFSFFYGYQFLDLIIKKLSFSFKKN</sequence>
<keyword evidence="1" id="KW-1133">Transmembrane helix</keyword>
<evidence type="ECO:0008006" key="4">
    <source>
        <dbReference type="Google" id="ProtNLM"/>
    </source>
</evidence>
<feature type="transmembrane region" description="Helical" evidence="1">
    <location>
        <begin position="12"/>
        <end position="28"/>
    </location>
</feature>
<evidence type="ECO:0000256" key="1">
    <source>
        <dbReference type="SAM" id="Phobius"/>
    </source>
</evidence>
<accession>A0A2M8GNL1</accession>
<evidence type="ECO:0000313" key="2">
    <source>
        <dbReference type="EMBL" id="PJC82147.1"/>
    </source>
</evidence>
<feature type="transmembrane region" description="Helical" evidence="1">
    <location>
        <begin position="151"/>
        <end position="168"/>
    </location>
</feature>
<keyword evidence="1" id="KW-0472">Membrane</keyword>
<reference evidence="3" key="1">
    <citation type="submission" date="2017-09" db="EMBL/GenBank/DDBJ databases">
        <title>Depth-based differentiation of microbial function through sediment-hosted aquifers and enrichment of novel symbionts in the deep terrestrial subsurface.</title>
        <authorList>
            <person name="Probst A.J."/>
            <person name="Ladd B."/>
            <person name="Jarett J.K."/>
            <person name="Geller-Mcgrath D.E."/>
            <person name="Sieber C.M.K."/>
            <person name="Emerson J.B."/>
            <person name="Anantharaman K."/>
            <person name="Thomas B.C."/>
            <person name="Malmstrom R."/>
            <person name="Stieglmeier M."/>
            <person name="Klingl A."/>
            <person name="Woyke T."/>
            <person name="Ryan C.M."/>
            <person name="Banfield J.F."/>
        </authorList>
    </citation>
    <scope>NUCLEOTIDE SEQUENCE [LARGE SCALE GENOMIC DNA]</scope>
</reference>
<proteinExistence type="predicted"/>
<feature type="transmembrane region" description="Helical" evidence="1">
    <location>
        <begin position="99"/>
        <end position="122"/>
    </location>
</feature>